<evidence type="ECO:0000313" key="4">
    <source>
        <dbReference type="EMBL" id="PIR89602.1"/>
    </source>
</evidence>
<organism evidence="4 5">
    <name type="scientific">Candidatus Harrisonbacteria bacterium CG10_big_fil_rev_8_21_14_0_10_40_38</name>
    <dbReference type="NCBI Taxonomy" id="1974583"/>
    <lineage>
        <taxon>Bacteria</taxon>
        <taxon>Candidatus Harrisoniibacteriota</taxon>
    </lineage>
</organism>
<evidence type="ECO:0000259" key="3">
    <source>
        <dbReference type="Pfam" id="PF23871"/>
    </source>
</evidence>
<reference evidence="5" key="1">
    <citation type="submission" date="2017-09" db="EMBL/GenBank/DDBJ databases">
        <title>Depth-based differentiation of microbial function through sediment-hosted aquifers and enrichment of novel symbionts in the deep terrestrial subsurface.</title>
        <authorList>
            <person name="Probst A.J."/>
            <person name="Ladd B."/>
            <person name="Jarett J.K."/>
            <person name="Geller-Mcgrath D.E."/>
            <person name="Sieber C.M.K."/>
            <person name="Emerson J.B."/>
            <person name="Anantharaman K."/>
            <person name="Thomas B.C."/>
            <person name="Malmstrom R."/>
            <person name="Stieglmeier M."/>
            <person name="Klingl A."/>
            <person name="Woyke T."/>
            <person name="Ryan C.M."/>
            <person name="Banfield J.F."/>
        </authorList>
    </citation>
    <scope>NUCLEOTIDE SEQUENCE [LARGE SCALE GENOMIC DNA]</scope>
</reference>
<feature type="domain" description="DUF6996" evidence="1">
    <location>
        <begin position="9"/>
        <end position="73"/>
    </location>
</feature>
<dbReference type="InterPro" id="IPR054266">
    <property type="entry name" value="DUF6997"/>
</dbReference>
<dbReference type="InterPro" id="IPR055650">
    <property type="entry name" value="DUF7226"/>
</dbReference>
<dbReference type="AlphaFoldDB" id="A0A2H0UT55"/>
<accession>A0A2H0UT55</accession>
<evidence type="ECO:0008006" key="6">
    <source>
        <dbReference type="Google" id="ProtNLM"/>
    </source>
</evidence>
<protein>
    <recommendedName>
        <fullName evidence="6">Translation elongation factor</fullName>
    </recommendedName>
</protein>
<proteinExistence type="predicted"/>
<dbReference type="Pfam" id="PF22515">
    <property type="entry name" value="DUF6996"/>
    <property type="match status" value="1"/>
</dbReference>
<feature type="domain" description="DUF6997" evidence="2">
    <location>
        <begin position="78"/>
        <end position="242"/>
    </location>
</feature>
<dbReference type="Pfam" id="PF23871">
    <property type="entry name" value="DUF7226"/>
    <property type="match status" value="1"/>
</dbReference>
<evidence type="ECO:0000259" key="2">
    <source>
        <dbReference type="Pfam" id="PF22518"/>
    </source>
</evidence>
<name>A0A2H0UT55_9BACT</name>
<dbReference type="Proteomes" id="UP000231157">
    <property type="component" value="Unassembled WGS sequence"/>
</dbReference>
<gene>
    <name evidence="4" type="ORF">COU07_01755</name>
</gene>
<evidence type="ECO:0000313" key="5">
    <source>
        <dbReference type="Proteomes" id="UP000231157"/>
    </source>
</evidence>
<sequence length="422" mass="47733">MSNKTFNLWEQIFDAKKFDVGEDLHFITADEIKAITHAEPRIMAKMDSSADLPPIFKKHGYFLLPVKNGKYAIVRGDGFHRLEEGTGATANHVSRIKFPLTTAGRGSSEMQYLDYSFNSGALENVLGKQPLYQSIRGREYSRDFRFSVNKTLLEVSSVQLEVDSGLEGEDSIVLIEAKMDTPEDFIIRQLFYPYNHFKVISPDKTIVPVFFTYEPATKTYNFWIYEIPDAANYNSISLREMKSVRIASEHEIVIEDIKPKGIVAYKDLIPQANDVSKVIELVFKVSEGTDNYRDVAAYFEFDERQSSYYREAAEALGLVLPKDGKYHLTDVGKELVQLPAEKRNLFFAGLLADFNLVKNSLDILKEKGVLAQSDVEKVIARSSNLTGTTIGRRAGSMMSWLRWMAEATGSFSAEDGTFHLNK</sequence>
<dbReference type="InterPro" id="IPR054265">
    <property type="entry name" value="DUF6996"/>
</dbReference>
<dbReference type="Pfam" id="PF22518">
    <property type="entry name" value="DUF6997"/>
    <property type="match status" value="1"/>
</dbReference>
<feature type="domain" description="DUF7226" evidence="3">
    <location>
        <begin position="277"/>
        <end position="407"/>
    </location>
</feature>
<evidence type="ECO:0000259" key="1">
    <source>
        <dbReference type="Pfam" id="PF22515"/>
    </source>
</evidence>
<comment type="caution">
    <text evidence="4">The sequence shown here is derived from an EMBL/GenBank/DDBJ whole genome shotgun (WGS) entry which is preliminary data.</text>
</comment>
<dbReference type="EMBL" id="PFAZ01000001">
    <property type="protein sequence ID" value="PIR89602.1"/>
    <property type="molecule type" value="Genomic_DNA"/>
</dbReference>